<dbReference type="InterPro" id="IPR028098">
    <property type="entry name" value="Glyco_trans_4-like_N"/>
</dbReference>
<organism evidence="3 4">
    <name type="scientific">Burkholderia vietnamiensis</name>
    <dbReference type="NCBI Taxonomy" id="60552"/>
    <lineage>
        <taxon>Bacteria</taxon>
        <taxon>Pseudomonadati</taxon>
        <taxon>Pseudomonadota</taxon>
        <taxon>Betaproteobacteria</taxon>
        <taxon>Burkholderiales</taxon>
        <taxon>Burkholderiaceae</taxon>
        <taxon>Burkholderia</taxon>
        <taxon>Burkholderia cepacia complex</taxon>
    </lineage>
</organism>
<sequence length="817" mass="89350">MNRDLAEHALNFATADAAAAGDAVLRRTEAPARASARDASRPLRVAIVHDWLVTYAGAERVLEQIIACFPDADLFSLVDFLDDRAFVRGKPVTTSFIQKLPFARTKYRSYLPLMPLAIEQLDVSDYDLVISSSHAVAKGVLTGPDQLHISYVHSPIRYAWDLQHQYLEQSNLTHGPKSLLARMILHYIRNWDTRTANAVDGFIANSAFIARRIRKVYHRDAAVIFPPVDVDGFSLNDVKDDFYLTASRMVPYKKIDLIVEAFSRTPERKLVVIGDGPEMQKIRAKAGPNVEIMGYQPFAVLHDRMRRAKAFVFAAEEDFGISVVEAQACGTPVIAYGKGGALETVLEPTSHAHPTGLFFDEQTPHAIVAAVDEFERAPQRFAPRACRANAERFSADTFRQRFLDYVEAALPGSTAQRSTAVAPLPVARGPATLVLDQSGVLGGAELSLLEIMKHMRANADVLLFDDGPFRAALDEIGARVDVLDQGALAGVRKQGGVSAGALKQLVALVRNVARRARRAEVIYANTQRAMVVAALAGRLARKPVVWHLRDIVSGDHFGGKQLKAIKYCARFGITRVIANSDASAQAFRALTGFTPQHVDVVFNGISAGPFDALENVSQAALRARFGLPEHAWLVGSFSRLAHWKGQHLLLEAATRHPDMHVVLVGAPLFGEDEYAAQLHETVVRHRMGDRVHFLGFQRDVAACMKAVDMVAHTSITPEPFGRVIVEGMLARRPVVAARAGGVVEIIEDGENGLLCEPGNAAALADALGRLKHDGALRERLVASGRATAVRRFGTETYVERVEKILADTAKAAKAKKR</sequence>
<dbReference type="CDD" id="cd03804">
    <property type="entry name" value="GT4_WbaZ-like"/>
    <property type="match status" value="1"/>
</dbReference>
<feature type="domain" description="Glycosyl transferase family 1" evidence="1">
    <location>
        <begin position="620"/>
        <end position="785"/>
    </location>
</feature>
<dbReference type="Pfam" id="PF13439">
    <property type="entry name" value="Glyco_transf_4"/>
    <property type="match status" value="2"/>
</dbReference>
<name>A0ABS1AWY0_BURVI</name>
<dbReference type="Proteomes" id="UP000808215">
    <property type="component" value="Unassembled WGS sequence"/>
</dbReference>
<dbReference type="CDD" id="cd03801">
    <property type="entry name" value="GT4_PimA-like"/>
    <property type="match status" value="1"/>
</dbReference>
<protein>
    <submittedName>
        <fullName evidence="3">Glycosyltransferase</fullName>
    </submittedName>
</protein>
<dbReference type="SUPFAM" id="SSF53756">
    <property type="entry name" value="UDP-Glycosyltransferase/glycogen phosphorylase"/>
    <property type="match status" value="2"/>
</dbReference>
<dbReference type="PANTHER" id="PTHR45947">
    <property type="entry name" value="SULFOQUINOVOSYL TRANSFERASE SQD2"/>
    <property type="match status" value="1"/>
</dbReference>
<comment type="caution">
    <text evidence="3">The sequence shown here is derived from an EMBL/GenBank/DDBJ whole genome shotgun (WGS) entry which is preliminary data.</text>
</comment>
<feature type="domain" description="Glycosyltransferase subfamily 4-like N-terminal" evidence="2">
    <location>
        <begin position="57"/>
        <end position="231"/>
    </location>
</feature>
<dbReference type="PANTHER" id="PTHR45947:SF3">
    <property type="entry name" value="SULFOQUINOVOSYL TRANSFERASE SQD2"/>
    <property type="match status" value="1"/>
</dbReference>
<dbReference type="InterPro" id="IPR050194">
    <property type="entry name" value="Glycosyltransferase_grp1"/>
</dbReference>
<dbReference type="Gene3D" id="3.40.50.2000">
    <property type="entry name" value="Glycogen Phosphorylase B"/>
    <property type="match status" value="3"/>
</dbReference>
<keyword evidence="4" id="KW-1185">Reference proteome</keyword>
<feature type="domain" description="Glycosyl transferase family 1" evidence="1">
    <location>
        <begin position="237"/>
        <end position="387"/>
    </location>
</feature>
<accession>A0ABS1AWY0</accession>
<dbReference type="InterPro" id="IPR001296">
    <property type="entry name" value="Glyco_trans_1"/>
</dbReference>
<dbReference type="RefSeq" id="WP_200091567.1">
    <property type="nucleotide sequence ID" value="NZ_JADVKH010000034.1"/>
</dbReference>
<reference evidence="3 4" key="1">
    <citation type="submission" date="2020-11" db="EMBL/GenBank/DDBJ databases">
        <title>Enhanced detection system for hospital associated transmission using whole genome sequencing surveillance.</title>
        <authorList>
            <person name="Harrison L.H."/>
            <person name="Van Tyne D."/>
            <person name="Marsh J.W."/>
            <person name="Griffith M.P."/>
            <person name="Snyder D.J."/>
            <person name="Cooper V.S."/>
            <person name="Mustapha M."/>
        </authorList>
    </citation>
    <scope>NUCLEOTIDE SEQUENCE [LARGE SCALE GENOMIC DNA]</scope>
    <source>
        <strain evidence="3 4">BC00020</strain>
    </source>
</reference>
<evidence type="ECO:0000259" key="1">
    <source>
        <dbReference type="Pfam" id="PF00534"/>
    </source>
</evidence>
<gene>
    <name evidence="3" type="ORF">I5589_16445</name>
</gene>
<proteinExistence type="predicted"/>
<evidence type="ECO:0000259" key="2">
    <source>
        <dbReference type="Pfam" id="PF13439"/>
    </source>
</evidence>
<feature type="domain" description="Glycosyltransferase subfamily 4-like N-terminal" evidence="2">
    <location>
        <begin position="442"/>
        <end position="606"/>
    </location>
</feature>
<dbReference type="Pfam" id="PF00534">
    <property type="entry name" value="Glycos_transf_1"/>
    <property type="match status" value="2"/>
</dbReference>
<evidence type="ECO:0000313" key="4">
    <source>
        <dbReference type="Proteomes" id="UP000808215"/>
    </source>
</evidence>
<evidence type="ECO:0000313" key="3">
    <source>
        <dbReference type="EMBL" id="MBJ9688665.1"/>
    </source>
</evidence>
<dbReference type="EMBL" id="JADVKH010000034">
    <property type="protein sequence ID" value="MBJ9688665.1"/>
    <property type="molecule type" value="Genomic_DNA"/>
</dbReference>